<dbReference type="PANTHER" id="PTHR33886:SF8">
    <property type="entry name" value="UNSATURATED RHAMNOGALACTURONAN HYDROLASE (EUROFUNG)"/>
    <property type="match status" value="1"/>
</dbReference>
<evidence type="ECO:0000313" key="3">
    <source>
        <dbReference type="EMBL" id="MFC3156128.1"/>
    </source>
</evidence>
<evidence type="ECO:0000313" key="4">
    <source>
        <dbReference type="Proteomes" id="UP001595548"/>
    </source>
</evidence>
<dbReference type="InterPro" id="IPR012341">
    <property type="entry name" value="6hp_glycosidase-like_sf"/>
</dbReference>
<evidence type="ECO:0000256" key="1">
    <source>
        <dbReference type="ARBA" id="ARBA00022801"/>
    </source>
</evidence>
<organism evidence="3 4">
    <name type="scientific">Gilvimarinus japonicus</name>
    <dbReference type="NCBI Taxonomy" id="1796469"/>
    <lineage>
        <taxon>Bacteria</taxon>
        <taxon>Pseudomonadati</taxon>
        <taxon>Pseudomonadota</taxon>
        <taxon>Gammaproteobacteria</taxon>
        <taxon>Cellvibrionales</taxon>
        <taxon>Cellvibrionaceae</taxon>
        <taxon>Gilvimarinus</taxon>
    </lineage>
</organism>
<dbReference type="Gene3D" id="1.50.10.10">
    <property type="match status" value="1"/>
</dbReference>
<accession>A0ABV7HTK1</accession>
<protein>
    <submittedName>
        <fullName evidence="3">Glycoside hydrolase family 105 protein</fullName>
    </submittedName>
</protein>
<dbReference type="Proteomes" id="UP001595548">
    <property type="component" value="Unassembled WGS sequence"/>
</dbReference>
<proteinExistence type="predicted"/>
<keyword evidence="2" id="KW-0732">Signal</keyword>
<dbReference type="InterPro" id="IPR008928">
    <property type="entry name" value="6-hairpin_glycosidase_sf"/>
</dbReference>
<gene>
    <name evidence="3" type="ORF">ACFOEB_13040</name>
</gene>
<keyword evidence="4" id="KW-1185">Reference proteome</keyword>
<dbReference type="EMBL" id="JBHRTL010000027">
    <property type="protein sequence ID" value="MFC3156128.1"/>
    <property type="molecule type" value="Genomic_DNA"/>
</dbReference>
<name>A0ABV7HTK1_9GAMM</name>
<dbReference type="InterPro" id="IPR052043">
    <property type="entry name" value="PolySaccharide_Degr_Enz"/>
</dbReference>
<dbReference type="GO" id="GO:0016787">
    <property type="term" value="F:hydrolase activity"/>
    <property type="evidence" value="ECO:0007669"/>
    <property type="project" value="UniProtKB-KW"/>
</dbReference>
<dbReference type="PANTHER" id="PTHR33886">
    <property type="entry name" value="UNSATURATED RHAMNOGALACTURONAN HYDROLASE (EUROFUNG)"/>
    <property type="match status" value="1"/>
</dbReference>
<comment type="caution">
    <text evidence="3">The sequence shown here is derived from an EMBL/GenBank/DDBJ whole genome shotgun (WGS) entry which is preliminary data.</text>
</comment>
<evidence type="ECO:0000256" key="2">
    <source>
        <dbReference type="SAM" id="SignalP"/>
    </source>
</evidence>
<dbReference type="InterPro" id="IPR010905">
    <property type="entry name" value="Glyco_hydro_88"/>
</dbReference>
<dbReference type="SUPFAM" id="SSF48208">
    <property type="entry name" value="Six-hairpin glycosidases"/>
    <property type="match status" value="1"/>
</dbReference>
<dbReference type="RefSeq" id="WP_382417233.1">
    <property type="nucleotide sequence ID" value="NZ_AP031500.1"/>
</dbReference>
<dbReference type="PROSITE" id="PS51257">
    <property type="entry name" value="PROKAR_LIPOPROTEIN"/>
    <property type="match status" value="1"/>
</dbReference>
<feature type="chain" id="PRO_5045495056" evidence="2">
    <location>
        <begin position="28"/>
        <end position="385"/>
    </location>
</feature>
<feature type="signal peptide" evidence="2">
    <location>
        <begin position="1"/>
        <end position="27"/>
    </location>
</feature>
<keyword evidence="1 3" id="KW-0378">Hydrolase</keyword>
<sequence>MNKFLKLVLASAVLSLLSCSQTPSITAQQVQSHADRLARWQLEHMGDFEYVRTFRDHTAQPDGWVQAAFYIGLNRWNDTGGEGRYLSALQQKAEANHWQLGPLYWHADDQAIAQLYLALIDSADSQALAPTQTKFDDILAYGADNSLEFIRDDTGQSEGTCQRRWCWSDALFMAPPAWAAMSRISGDEQYLNYALTEFWATTNYLFDPTYHLYYRDSRFFDRASEHDNKVFWSRGNGWVFAGLPLLLEQLPDNHPERPKLITHYRRMAYAFGALQTAEGLWAPSLLDNDYDPLPETSGSSFVVFGLAWGVNRGLLPAADFNDVIVSGWQAIDKRLTPEGWLGWVQQVGYEPDKVHADDTQLYGSGAYLLAASEMLDYDAGKASAK</sequence>
<reference evidence="4" key="1">
    <citation type="journal article" date="2019" name="Int. J. Syst. Evol. Microbiol.">
        <title>The Global Catalogue of Microorganisms (GCM) 10K type strain sequencing project: providing services to taxonomists for standard genome sequencing and annotation.</title>
        <authorList>
            <consortium name="The Broad Institute Genomics Platform"/>
            <consortium name="The Broad Institute Genome Sequencing Center for Infectious Disease"/>
            <person name="Wu L."/>
            <person name="Ma J."/>
        </authorList>
    </citation>
    <scope>NUCLEOTIDE SEQUENCE [LARGE SCALE GENOMIC DNA]</scope>
    <source>
        <strain evidence="4">KCTC 52141</strain>
    </source>
</reference>
<dbReference type="Pfam" id="PF07470">
    <property type="entry name" value="Glyco_hydro_88"/>
    <property type="match status" value="1"/>
</dbReference>